<keyword evidence="2" id="KW-1185">Reference proteome</keyword>
<evidence type="ECO:0000256" key="1">
    <source>
        <dbReference type="SAM" id="Phobius"/>
    </source>
</evidence>
<keyword evidence="1" id="KW-0472">Membrane</keyword>
<keyword evidence="1" id="KW-0812">Transmembrane</keyword>
<feature type="transmembrane region" description="Helical" evidence="1">
    <location>
        <begin position="154"/>
        <end position="175"/>
    </location>
</feature>
<feature type="transmembrane region" description="Helical" evidence="1">
    <location>
        <begin position="127"/>
        <end position="148"/>
    </location>
</feature>
<dbReference type="AlphaFoldDB" id="A0A7E4VB56"/>
<protein>
    <submittedName>
        <fullName evidence="3">Serpentine receptor class gamma</fullName>
    </submittedName>
</protein>
<keyword evidence="1" id="KW-1133">Transmembrane helix</keyword>
<organism evidence="2 3">
    <name type="scientific">Panagrellus redivivus</name>
    <name type="common">Microworm</name>
    <dbReference type="NCBI Taxonomy" id="6233"/>
    <lineage>
        <taxon>Eukaryota</taxon>
        <taxon>Metazoa</taxon>
        <taxon>Ecdysozoa</taxon>
        <taxon>Nematoda</taxon>
        <taxon>Chromadorea</taxon>
        <taxon>Rhabditida</taxon>
        <taxon>Tylenchina</taxon>
        <taxon>Panagrolaimomorpha</taxon>
        <taxon>Panagrolaimoidea</taxon>
        <taxon>Panagrolaimidae</taxon>
        <taxon>Panagrellus</taxon>
    </lineage>
</organism>
<dbReference type="Proteomes" id="UP000492821">
    <property type="component" value="Unassembled WGS sequence"/>
</dbReference>
<sequence length="313" mass="35759">MDRESLVYSLVLCSTGIASLICYIVGGYLSSKVFTKVEKVTAGLRLFGRIIGTIYVLMPLSSIFLSGYNILWDHLQLMEPKRRYQFRVTMAFGTQIFDLAIIVVLADRAVASLRQSHKPLIRTVFHGVFASFICAVVGGVISYVYFISDIYLPVPFSGVVTSMHVVCFLIELLLLNVNLCRHKTIPLTYNLSDRLNLARNISLLRLFCPYLFLITIMTSFGPVIFLFAKHSNFFYMSQIACVSILYSILELYFAFSLFPFTYFVIDAVHFTVPWMFLYTQTDVKTACKKVIRRIFNMQNQVSVIHNLNQITVL</sequence>
<accession>A0A7E4VB56</accession>
<feature type="transmembrane region" description="Helical" evidence="1">
    <location>
        <begin position="6"/>
        <end position="29"/>
    </location>
</feature>
<reference evidence="3" key="2">
    <citation type="submission" date="2020-10" db="UniProtKB">
        <authorList>
            <consortium name="WormBaseParasite"/>
        </authorList>
    </citation>
    <scope>IDENTIFICATION</scope>
</reference>
<feature type="transmembrane region" description="Helical" evidence="1">
    <location>
        <begin position="50"/>
        <end position="72"/>
    </location>
</feature>
<evidence type="ECO:0000313" key="3">
    <source>
        <dbReference type="WBParaSite" id="Pan_g18834.t1"/>
    </source>
</evidence>
<feature type="transmembrane region" description="Helical" evidence="1">
    <location>
        <begin position="84"/>
        <end position="106"/>
    </location>
</feature>
<dbReference type="WBParaSite" id="Pan_g18834.t1">
    <property type="protein sequence ID" value="Pan_g18834.t1"/>
    <property type="gene ID" value="Pan_g18834"/>
</dbReference>
<reference evidence="2" key="1">
    <citation type="journal article" date="2013" name="Genetics">
        <title>The draft genome and transcriptome of Panagrellus redivivus are shaped by the harsh demands of a free-living lifestyle.</title>
        <authorList>
            <person name="Srinivasan J."/>
            <person name="Dillman A.R."/>
            <person name="Macchietto M.G."/>
            <person name="Heikkinen L."/>
            <person name="Lakso M."/>
            <person name="Fracchia K.M."/>
            <person name="Antoshechkin I."/>
            <person name="Mortazavi A."/>
            <person name="Wong G."/>
            <person name="Sternberg P.W."/>
        </authorList>
    </citation>
    <scope>NUCLEOTIDE SEQUENCE [LARGE SCALE GENOMIC DNA]</scope>
    <source>
        <strain evidence="2">MT8872</strain>
    </source>
</reference>
<proteinExistence type="predicted"/>
<feature type="transmembrane region" description="Helical" evidence="1">
    <location>
        <begin position="203"/>
        <end position="227"/>
    </location>
</feature>
<evidence type="ECO:0000313" key="2">
    <source>
        <dbReference type="Proteomes" id="UP000492821"/>
    </source>
</evidence>
<name>A0A7E4VB56_PANRE</name>